<reference evidence="8 9" key="1">
    <citation type="journal article" date="2018" name="Nat. Ecol. Evol.">
        <title>Shark genomes provide insights into elasmobranch evolution and the origin of vertebrates.</title>
        <authorList>
            <person name="Hara Y"/>
            <person name="Yamaguchi K"/>
            <person name="Onimaru K"/>
            <person name="Kadota M"/>
            <person name="Koyanagi M"/>
            <person name="Keeley SD"/>
            <person name="Tatsumi K"/>
            <person name="Tanaka K"/>
            <person name="Motone F"/>
            <person name="Kageyama Y"/>
            <person name="Nozu R"/>
            <person name="Adachi N"/>
            <person name="Nishimura O"/>
            <person name="Nakagawa R"/>
            <person name="Tanegashima C"/>
            <person name="Kiyatake I"/>
            <person name="Matsumoto R"/>
            <person name="Murakumo K"/>
            <person name="Nishida K"/>
            <person name="Terakita A"/>
            <person name="Kuratani S"/>
            <person name="Sato K"/>
            <person name="Hyodo S Kuraku.S."/>
        </authorList>
    </citation>
    <scope>NUCLEOTIDE SEQUENCE [LARGE SCALE GENOMIC DNA]</scope>
</reference>
<evidence type="ECO:0000256" key="4">
    <source>
        <dbReference type="ARBA" id="ARBA00023130"/>
    </source>
</evidence>
<dbReference type="PROSITE" id="PS50001">
    <property type="entry name" value="SH2"/>
    <property type="match status" value="1"/>
</dbReference>
<dbReference type="EMBL" id="BEZZ01000313">
    <property type="protein sequence ID" value="GCC30612.1"/>
    <property type="molecule type" value="Genomic_DNA"/>
</dbReference>
<dbReference type="SUPFAM" id="SSF55550">
    <property type="entry name" value="SH2 domain"/>
    <property type="match status" value="1"/>
</dbReference>
<evidence type="ECO:0000256" key="1">
    <source>
        <dbReference type="ARBA" id="ARBA00022588"/>
    </source>
</evidence>
<dbReference type="GO" id="GO:0009966">
    <property type="term" value="P:regulation of signal transduction"/>
    <property type="evidence" value="ECO:0007669"/>
    <property type="project" value="TreeGrafter"/>
</dbReference>
<keyword evidence="3 5" id="KW-0727">SH2 domain</keyword>
<evidence type="ECO:0000313" key="8">
    <source>
        <dbReference type="EMBL" id="GCC30612.1"/>
    </source>
</evidence>
<feature type="chain" id="PRO_5019157374" description="SH2 domain-containing protein" evidence="6">
    <location>
        <begin position="23"/>
        <end position="189"/>
    </location>
</feature>
<keyword evidence="6" id="KW-0732">Signal</keyword>
<gene>
    <name evidence="8" type="ORF">chiPu_0009063</name>
</gene>
<feature type="signal peptide" evidence="6">
    <location>
        <begin position="1"/>
        <end position="22"/>
    </location>
</feature>
<name>A0A401SJN5_CHIPU</name>
<evidence type="ECO:0000313" key="9">
    <source>
        <dbReference type="Proteomes" id="UP000287033"/>
    </source>
</evidence>
<evidence type="ECO:0000256" key="3">
    <source>
        <dbReference type="ARBA" id="ARBA00022999"/>
    </source>
</evidence>
<dbReference type="OrthoDB" id="10053436at2759"/>
<dbReference type="GO" id="GO:0045087">
    <property type="term" value="P:innate immune response"/>
    <property type="evidence" value="ECO:0007669"/>
    <property type="project" value="UniProtKB-KW"/>
</dbReference>
<sequence>MGKRLCISLYSVLLSLRRLGRLQDATHNRKYSQTLPAASPVSACSKTGGREGEGNLAAEKASVETMRLPFYHGKINKAQTEELLASSGKNGSYLIRDSETVPGSYCLCVLNQTFVHTYRIFENSGNWHVQTSEGIPPQFFSSIDKLILTYTKPDQGTVVPLLHPVEHNADKIESHNGGEKSDTCVFMSV</sequence>
<accession>A0A401SJN5</accession>
<organism evidence="8 9">
    <name type="scientific">Chiloscyllium punctatum</name>
    <name type="common">Brownbanded bambooshark</name>
    <name type="synonym">Hemiscyllium punctatum</name>
    <dbReference type="NCBI Taxonomy" id="137246"/>
    <lineage>
        <taxon>Eukaryota</taxon>
        <taxon>Metazoa</taxon>
        <taxon>Chordata</taxon>
        <taxon>Craniata</taxon>
        <taxon>Vertebrata</taxon>
        <taxon>Chondrichthyes</taxon>
        <taxon>Elasmobranchii</taxon>
        <taxon>Galeomorphii</taxon>
        <taxon>Galeoidea</taxon>
        <taxon>Orectolobiformes</taxon>
        <taxon>Hemiscylliidae</taxon>
        <taxon>Chiloscyllium</taxon>
    </lineage>
</organism>
<keyword evidence="9" id="KW-1185">Reference proteome</keyword>
<dbReference type="PANTHER" id="PTHR46051:SF1">
    <property type="entry name" value="INOSITOL POLYPHOSPHATE-RELATED PHOSPHATASE DOMAIN-CONTAINING PROTEIN"/>
    <property type="match status" value="1"/>
</dbReference>
<dbReference type="Pfam" id="PF00017">
    <property type="entry name" value="SH2"/>
    <property type="match status" value="1"/>
</dbReference>
<dbReference type="AlphaFoldDB" id="A0A401SJN5"/>
<evidence type="ECO:0000256" key="5">
    <source>
        <dbReference type="PROSITE-ProRule" id="PRU00191"/>
    </source>
</evidence>
<evidence type="ECO:0000256" key="2">
    <source>
        <dbReference type="ARBA" id="ARBA00022859"/>
    </source>
</evidence>
<proteinExistence type="predicted"/>
<dbReference type="PRINTS" id="PR00401">
    <property type="entry name" value="SH2DOMAIN"/>
</dbReference>
<dbReference type="PANTHER" id="PTHR46051">
    <property type="entry name" value="SH2 DOMAIN-CONTAINING PROTEIN"/>
    <property type="match status" value="1"/>
</dbReference>
<protein>
    <recommendedName>
        <fullName evidence="7">SH2 domain-containing protein</fullName>
    </recommendedName>
</protein>
<dbReference type="STRING" id="137246.A0A401SJN5"/>
<keyword evidence="2" id="KW-0391">Immunity</keyword>
<dbReference type="SMART" id="SM00252">
    <property type="entry name" value="SH2"/>
    <property type="match status" value="1"/>
</dbReference>
<dbReference type="Proteomes" id="UP000287033">
    <property type="component" value="Unassembled WGS sequence"/>
</dbReference>
<keyword evidence="4" id="KW-1064">Adaptive immunity</keyword>
<dbReference type="GO" id="GO:0050776">
    <property type="term" value="P:regulation of immune response"/>
    <property type="evidence" value="ECO:0007669"/>
    <property type="project" value="TreeGrafter"/>
</dbReference>
<comment type="caution">
    <text evidence="8">The sequence shown here is derived from an EMBL/GenBank/DDBJ whole genome shotgun (WGS) entry which is preliminary data.</text>
</comment>
<feature type="domain" description="SH2" evidence="7">
    <location>
        <begin position="70"/>
        <end position="165"/>
    </location>
</feature>
<dbReference type="InterPro" id="IPR036860">
    <property type="entry name" value="SH2_dom_sf"/>
</dbReference>
<evidence type="ECO:0000259" key="7">
    <source>
        <dbReference type="PROSITE" id="PS50001"/>
    </source>
</evidence>
<dbReference type="Gene3D" id="3.30.505.10">
    <property type="entry name" value="SH2 domain"/>
    <property type="match status" value="1"/>
</dbReference>
<evidence type="ECO:0000256" key="6">
    <source>
        <dbReference type="SAM" id="SignalP"/>
    </source>
</evidence>
<keyword evidence="1" id="KW-0399">Innate immunity</keyword>
<dbReference type="GO" id="GO:0002250">
    <property type="term" value="P:adaptive immune response"/>
    <property type="evidence" value="ECO:0007669"/>
    <property type="project" value="UniProtKB-KW"/>
</dbReference>
<dbReference type="InterPro" id="IPR000980">
    <property type="entry name" value="SH2"/>
</dbReference>